<reference evidence="1" key="1">
    <citation type="submission" date="2021-05" db="EMBL/GenBank/DDBJ databases">
        <authorList>
            <person name="Pan Q."/>
            <person name="Jouanno E."/>
            <person name="Zahm M."/>
            <person name="Klopp C."/>
            <person name="Cabau C."/>
            <person name="Louis A."/>
            <person name="Berthelot C."/>
            <person name="Parey E."/>
            <person name="Roest Crollius H."/>
            <person name="Montfort J."/>
            <person name="Robinson-Rechavi M."/>
            <person name="Bouchez O."/>
            <person name="Lampietro C."/>
            <person name="Lopez Roques C."/>
            <person name="Donnadieu C."/>
            <person name="Postlethwait J."/>
            <person name="Bobe J."/>
            <person name="Dillon D."/>
            <person name="Chandos A."/>
            <person name="von Hippel F."/>
            <person name="Guiguen Y."/>
        </authorList>
    </citation>
    <scope>NUCLEOTIDE SEQUENCE</scope>
    <source>
        <strain evidence="1">YG-Jan2019</strain>
    </source>
</reference>
<evidence type="ECO:0000313" key="1">
    <source>
        <dbReference type="EMBL" id="KAJ7999496.1"/>
    </source>
</evidence>
<gene>
    <name evidence="1" type="ORF">DPEC_G00195030</name>
</gene>
<organism evidence="1 2">
    <name type="scientific">Dallia pectoralis</name>
    <name type="common">Alaska blackfish</name>
    <dbReference type="NCBI Taxonomy" id="75939"/>
    <lineage>
        <taxon>Eukaryota</taxon>
        <taxon>Metazoa</taxon>
        <taxon>Chordata</taxon>
        <taxon>Craniata</taxon>
        <taxon>Vertebrata</taxon>
        <taxon>Euteleostomi</taxon>
        <taxon>Actinopterygii</taxon>
        <taxon>Neopterygii</taxon>
        <taxon>Teleostei</taxon>
        <taxon>Protacanthopterygii</taxon>
        <taxon>Esociformes</taxon>
        <taxon>Umbridae</taxon>
        <taxon>Dallia</taxon>
    </lineage>
</organism>
<evidence type="ECO:0000313" key="2">
    <source>
        <dbReference type="Proteomes" id="UP001157502"/>
    </source>
</evidence>
<sequence>MRFTLAKERDPRGVPVEDPEVVFRAGPSPGCDPANQDAPGQEADTHGAPAVHWLADIAGDNSNEKSSAV</sequence>
<name>A0ACC2G7J1_DALPE</name>
<accession>A0ACC2G7J1</accession>
<comment type="caution">
    <text evidence="1">The sequence shown here is derived from an EMBL/GenBank/DDBJ whole genome shotgun (WGS) entry which is preliminary data.</text>
</comment>
<keyword evidence="2" id="KW-1185">Reference proteome</keyword>
<dbReference type="Proteomes" id="UP001157502">
    <property type="component" value="Chromosome 16"/>
</dbReference>
<protein>
    <submittedName>
        <fullName evidence="1">Uncharacterized protein</fullName>
    </submittedName>
</protein>
<dbReference type="EMBL" id="CM055743">
    <property type="protein sequence ID" value="KAJ7999496.1"/>
    <property type="molecule type" value="Genomic_DNA"/>
</dbReference>
<proteinExistence type="predicted"/>